<sequence>MVLIHHDLIFQNKYFKNNESALSFLADQLTAASYTKDSYTNAVLTREKVFPTGLPTGTINVAIPHADSEHVNTSTLGIMTLAEPVKFHNMGDPDTTLDISLIIMLAIAEPHGQVTMLQKLMGIVQDQAHLEKILAYPDKATLYRDLANTFKDIVLA</sequence>
<reference evidence="2 3" key="1">
    <citation type="submission" date="2012-05" db="EMBL/GenBank/DDBJ databases">
        <title>Complete Genome Sequence of Lactobacillus coryniformis CECT5711.</title>
        <authorList>
            <person name="Rodriguez J.M."/>
        </authorList>
    </citation>
    <scope>NUCLEOTIDE SEQUENCE [LARGE SCALE GENOMIC DNA]</scope>
    <source>
        <strain evidence="3">CECT5711</strain>
    </source>
</reference>
<evidence type="ECO:0000259" key="1">
    <source>
        <dbReference type="PROSITE" id="PS51094"/>
    </source>
</evidence>
<dbReference type="PANTHER" id="PTHR47738:SF3">
    <property type="entry name" value="PHOSPHOTRANSFERASE SYSTEM MANNITOL_FRUCTOSE-SPECIFIC IIA DOMAIN CONTAINING PROTEIN"/>
    <property type="match status" value="1"/>
</dbReference>
<dbReference type="PATRIC" id="fig|1185325.3.peg.2389"/>
<gene>
    <name evidence="2" type="ORF">A11Y_45497</name>
</gene>
<dbReference type="AlphaFoldDB" id="J3JAR9"/>
<dbReference type="Proteomes" id="UP000007271">
    <property type="component" value="Unassembled WGS sequence"/>
</dbReference>
<dbReference type="STRING" id="1185325.A11Y_45497"/>
<accession>J3JAR9</accession>
<dbReference type="PANTHER" id="PTHR47738">
    <property type="entry name" value="PTS SYSTEM FRUCTOSE-LIKE EIIA COMPONENT-RELATED"/>
    <property type="match status" value="1"/>
</dbReference>
<dbReference type="RefSeq" id="WP_003680107.1">
    <property type="nucleotide sequence ID" value="NZ_AKFP01000086.1"/>
</dbReference>
<dbReference type="SUPFAM" id="SSF55804">
    <property type="entry name" value="Phoshotransferase/anion transport protein"/>
    <property type="match status" value="1"/>
</dbReference>
<dbReference type="Gene3D" id="3.40.930.10">
    <property type="entry name" value="Mannitol-specific EII, Chain A"/>
    <property type="match status" value="1"/>
</dbReference>
<organism evidence="2 3">
    <name type="scientific">Loigolactobacillus coryniformis subsp. coryniformis CECT 5711</name>
    <dbReference type="NCBI Taxonomy" id="1185325"/>
    <lineage>
        <taxon>Bacteria</taxon>
        <taxon>Bacillati</taxon>
        <taxon>Bacillota</taxon>
        <taxon>Bacilli</taxon>
        <taxon>Lactobacillales</taxon>
        <taxon>Lactobacillaceae</taxon>
        <taxon>Loigolactobacillus</taxon>
    </lineage>
</organism>
<dbReference type="CDD" id="cd00211">
    <property type="entry name" value="PTS_IIA_fru"/>
    <property type="match status" value="1"/>
</dbReference>
<dbReference type="InterPro" id="IPR002178">
    <property type="entry name" value="PTS_EIIA_type-2_dom"/>
</dbReference>
<proteinExistence type="predicted"/>
<comment type="caution">
    <text evidence="2">The sequence shown here is derived from an EMBL/GenBank/DDBJ whole genome shotgun (WGS) entry which is preliminary data.</text>
</comment>
<dbReference type="InterPro" id="IPR051541">
    <property type="entry name" value="PTS_SugarTrans_NitroReg"/>
</dbReference>
<evidence type="ECO:0000313" key="3">
    <source>
        <dbReference type="Proteomes" id="UP000007271"/>
    </source>
</evidence>
<name>J3JAR9_9LACO</name>
<dbReference type="Pfam" id="PF00359">
    <property type="entry name" value="PTS_EIIA_2"/>
    <property type="match status" value="1"/>
</dbReference>
<evidence type="ECO:0000313" key="2">
    <source>
        <dbReference type="EMBL" id="EJN55089.1"/>
    </source>
</evidence>
<dbReference type="PROSITE" id="PS51094">
    <property type="entry name" value="PTS_EIIA_TYPE_2"/>
    <property type="match status" value="1"/>
</dbReference>
<feature type="domain" description="PTS EIIA type-2" evidence="1">
    <location>
        <begin position="2"/>
        <end position="149"/>
    </location>
</feature>
<dbReference type="EMBL" id="AKFP01000086">
    <property type="protein sequence ID" value="EJN55089.1"/>
    <property type="molecule type" value="Genomic_DNA"/>
</dbReference>
<protein>
    <submittedName>
        <fullName evidence="2">PTS system protein</fullName>
    </submittedName>
</protein>
<dbReference type="InterPro" id="IPR016152">
    <property type="entry name" value="PTrfase/Anion_transptr"/>
</dbReference>